<organism evidence="2 3">
    <name type="scientific">Drosophila erecta</name>
    <name type="common">Fruit fly</name>
    <dbReference type="NCBI Taxonomy" id="7220"/>
    <lineage>
        <taxon>Eukaryota</taxon>
        <taxon>Metazoa</taxon>
        <taxon>Ecdysozoa</taxon>
        <taxon>Arthropoda</taxon>
        <taxon>Hexapoda</taxon>
        <taxon>Insecta</taxon>
        <taxon>Pterygota</taxon>
        <taxon>Neoptera</taxon>
        <taxon>Endopterygota</taxon>
        <taxon>Diptera</taxon>
        <taxon>Brachycera</taxon>
        <taxon>Muscomorpha</taxon>
        <taxon>Ephydroidea</taxon>
        <taxon>Drosophilidae</taxon>
        <taxon>Drosophila</taxon>
        <taxon>Sophophora</taxon>
    </lineage>
</organism>
<feature type="compositionally biased region" description="Low complexity" evidence="1">
    <location>
        <begin position="181"/>
        <end position="192"/>
    </location>
</feature>
<keyword evidence="3" id="KW-1185">Reference proteome</keyword>
<evidence type="ECO:0000313" key="2">
    <source>
        <dbReference type="EMBL" id="EDV45515.1"/>
    </source>
</evidence>
<dbReference type="KEGG" id="der:6555686"/>
<dbReference type="Proteomes" id="UP000008711">
    <property type="component" value="Unassembled WGS sequence"/>
</dbReference>
<gene>
    <name evidence="2" type="primary">Dere\GG12681</name>
    <name evidence="2" type="synonym">dere_GLEANR_12749</name>
    <name evidence="2" type="synonym">GG12681</name>
    <name evidence="2" type="ORF">Dere_GG12681</name>
</gene>
<evidence type="ECO:0000256" key="1">
    <source>
        <dbReference type="SAM" id="MobiDB-lite"/>
    </source>
</evidence>
<feature type="region of interest" description="Disordered" evidence="1">
    <location>
        <begin position="136"/>
        <end position="215"/>
    </location>
</feature>
<dbReference type="OrthoDB" id="7872664at2759"/>
<reference evidence="2 3" key="2">
    <citation type="journal article" date="2008" name="Bioinformatics">
        <title>Assembly reconciliation.</title>
        <authorList>
            <person name="Zimin A.V."/>
            <person name="Smith D.R."/>
            <person name="Sutton G."/>
            <person name="Yorke J.A."/>
        </authorList>
    </citation>
    <scope>NUCLEOTIDE SEQUENCE [LARGE SCALE GENOMIC DNA]</scope>
    <source>
        <strain evidence="2 3">TSC#14021-0224.01</strain>
    </source>
</reference>
<dbReference type="AlphaFoldDB" id="B3P9L9"/>
<dbReference type="OMA" id="HYQTYAE"/>
<dbReference type="HOGENOM" id="CLU_1361700_0_0_1"/>
<reference evidence="2 3" key="1">
    <citation type="journal article" date="2007" name="Nature">
        <title>Evolution of genes and genomes on the Drosophila phylogeny.</title>
        <authorList>
            <consortium name="Drosophila 12 Genomes Consortium"/>
            <person name="Clark A.G."/>
            <person name="Eisen M.B."/>
            <person name="Smith D.R."/>
            <person name="Bergman C.M."/>
            <person name="Oliver B."/>
            <person name="Markow T.A."/>
            <person name="Kaufman T.C."/>
            <person name="Kellis M."/>
            <person name="Gelbart W."/>
            <person name="Iyer V.N."/>
            <person name="Pollard D.A."/>
            <person name="Sackton T.B."/>
            <person name="Larracuente A.M."/>
            <person name="Singh N.D."/>
            <person name="Abad J.P."/>
            <person name="Abt D.N."/>
            <person name="Adryan B."/>
            <person name="Aguade M."/>
            <person name="Akashi H."/>
            <person name="Anderson W.W."/>
            <person name="Aquadro C.F."/>
            <person name="Ardell D.H."/>
            <person name="Arguello R."/>
            <person name="Artieri C.G."/>
            <person name="Barbash D.A."/>
            <person name="Barker D."/>
            <person name="Barsanti P."/>
            <person name="Batterham P."/>
            <person name="Batzoglou S."/>
            <person name="Begun D."/>
            <person name="Bhutkar A."/>
            <person name="Blanco E."/>
            <person name="Bosak S.A."/>
            <person name="Bradley R.K."/>
            <person name="Brand A.D."/>
            <person name="Brent M.R."/>
            <person name="Brooks A.N."/>
            <person name="Brown R.H."/>
            <person name="Butlin R.K."/>
            <person name="Caggese C."/>
            <person name="Calvi B.R."/>
            <person name="Bernardo de Carvalho A."/>
            <person name="Caspi A."/>
            <person name="Castrezana S."/>
            <person name="Celniker S.E."/>
            <person name="Chang J.L."/>
            <person name="Chapple C."/>
            <person name="Chatterji S."/>
            <person name="Chinwalla A."/>
            <person name="Civetta A."/>
            <person name="Clifton S.W."/>
            <person name="Comeron J.M."/>
            <person name="Costello J.C."/>
            <person name="Coyne J.A."/>
            <person name="Daub J."/>
            <person name="David R.G."/>
            <person name="Delcher A.L."/>
            <person name="Delehaunty K."/>
            <person name="Do C.B."/>
            <person name="Ebling H."/>
            <person name="Edwards K."/>
            <person name="Eickbush T."/>
            <person name="Evans J.D."/>
            <person name="Filipski A."/>
            <person name="Findeiss S."/>
            <person name="Freyhult E."/>
            <person name="Fulton L."/>
            <person name="Fulton R."/>
            <person name="Garcia A.C."/>
            <person name="Gardiner A."/>
            <person name="Garfield D.A."/>
            <person name="Garvin B.E."/>
            <person name="Gibson G."/>
            <person name="Gilbert D."/>
            <person name="Gnerre S."/>
            <person name="Godfrey J."/>
            <person name="Good R."/>
            <person name="Gotea V."/>
            <person name="Gravely B."/>
            <person name="Greenberg A.J."/>
            <person name="Griffiths-Jones S."/>
            <person name="Gross S."/>
            <person name="Guigo R."/>
            <person name="Gustafson E.A."/>
            <person name="Haerty W."/>
            <person name="Hahn M.W."/>
            <person name="Halligan D.L."/>
            <person name="Halpern A.L."/>
            <person name="Halter G.M."/>
            <person name="Han M.V."/>
            <person name="Heger A."/>
            <person name="Hillier L."/>
            <person name="Hinrichs A.S."/>
            <person name="Holmes I."/>
            <person name="Hoskins R.A."/>
            <person name="Hubisz M.J."/>
            <person name="Hultmark D."/>
            <person name="Huntley M.A."/>
            <person name="Jaffe D.B."/>
            <person name="Jagadeeshan S."/>
            <person name="Jeck W.R."/>
            <person name="Johnson J."/>
            <person name="Jones C.D."/>
            <person name="Jordan W.C."/>
            <person name="Karpen G.H."/>
            <person name="Kataoka E."/>
            <person name="Keightley P.D."/>
            <person name="Kheradpour P."/>
            <person name="Kirkness E.F."/>
            <person name="Koerich L.B."/>
            <person name="Kristiansen K."/>
            <person name="Kudrna D."/>
            <person name="Kulathinal R.J."/>
            <person name="Kumar S."/>
            <person name="Kwok R."/>
            <person name="Lander E."/>
            <person name="Langley C.H."/>
            <person name="Lapoint R."/>
            <person name="Lazzaro B.P."/>
            <person name="Lee S.J."/>
            <person name="Levesque L."/>
            <person name="Li R."/>
            <person name="Lin C.F."/>
            <person name="Lin M.F."/>
            <person name="Lindblad-Toh K."/>
            <person name="Llopart A."/>
            <person name="Long M."/>
            <person name="Low L."/>
            <person name="Lozovsky E."/>
            <person name="Lu J."/>
            <person name="Luo M."/>
            <person name="Machado C.A."/>
            <person name="Makalowski W."/>
            <person name="Marzo M."/>
            <person name="Matsuda M."/>
            <person name="Matzkin L."/>
            <person name="McAllister B."/>
            <person name="McBride C.S."/>
            <person name="McKernan B."/>
            <person name="McKernan K."/>
            <person name="Mendez-Lago M."/>
            <person name="Minx P."/>
            <person name="Mollenhauer M.U."/>
            <person name="Montooth K."/>
            <person name="Mount S.M."/>
            <person name="Mu X."/>
            <person name="Myers E."/>
            <person name="Negre B."/>
            <person name="Newfeld S."/>
            <person name="Nielsen R."/>
            <person name="Noor M.A."/>
            <person name="O'Grady P."/>
            <person name="Pachter L."/>
            <person name="Papaceit M."/>
            <person name="Parisi M.J."/>
            <person name="Parisi M."/>
            <person name="Parts L."/>
            <person name="Pedersen J.S."/>
            <person name="Pesole G."/>
            <person name="Phillippy A.M."/>
            <person name="Ponting C.P."/>
            <person name="Pop M."/>
            <person name="Porcelli D."/>
            <person name="Powell J.R."/>
            <person name="Prohaska S."/>
            <person name="Pruitt K."/>
            <person name="Puig M."/>
            <person name="Quesneville H."/>
            <person name="Ram K.R."/>
            <person name="Rand D."/>
            <person name="Rasmussen M.D."/>
            <person name="Reed L.K."/>
            <person name="Reenan R."/>
            <person name="Reily A."/>
            <person name="Remington K.A."/>
            <person name="Rieger T.T."/>
            <person name="Ritchie M.G."/>
            <person name="Robin C."/>
            <person name="Rogers Y.H."/>
            <person name="Rohde C."/>
            <person name="Rozas J."/>
            <person name="Rubenfield M.J."/>
            <person name="Ruiz A."/>
            <person name="Russo S."/>
            <person name="Salzberg S.L."/>
            <person name="Sanchez-Gracia A."/>
            <person name="Saranga D.J."/>
            <person name="Sato H."/>
            <person name="Schaeffer S.W."/>
            <person name="Schatz M.C."/>
            <person name="Schlenke T."/>
            <person name="Schwartz R."/>
            <person name="Segarra C."/>
            <person name="Singh R.S."/>
            <person name="Sirot L."/>
            <person name="Sirota M."/>
            <person name="Sisneros N.B."/>
            <person name="Smith C.D."/>
            <person name="Smith T.F."/>
            <person name="Spieth J."/>
            <person name="Stage D.E."/>
            <person name="Stark A."/>
            <person name="Stephan W."/>
            <person name="Strausberg R.L."/>
            <person name="Strempel S."/>
            <person name="Sturgill D."/>
            <person name="Sutton G."/>
            <person name="Sutton G.G."/>
            <person name="Tao W."/>
            <person name="Teichmann S."/>
            <person name="Tobari Y.N."/>
            <person name="Tomimura Y."/>
            <person name="Tsolas J.M."/>
            <person name="Valente V.L."/>
            <person name="Venter E."/>
            <person name="Venter J.C."/>
            <person name="Vicario S."/>
            <person name="Vieira F.G."/>
            <person name="Vilella A.J."/>
            <person name="Villasante A."/>
            <person name="Walenz B."/>
            <person name="Wang J."/>
            <person name="Wasserman M."/>
            <person name="Watts T."/>
            <person name="Wilson D."/>
            <person name="Wilson R.K."/>
            <person name="Wing R.A."/>
            <person name="Wolfner M.F."/>
            <person name="Wong A."/>
            <person name="Wong G.K."/>
            <person name="Wu C.I."/>
            <person name="Wu G."/>
            <person name="Yamamoto D."/>
            <person name="Yang H.P."/>
            <person name="Yang S.P."/>
            <person name="Yorke J.A."/>
            <person name="Yoshida K."/>
            <person name="Zdobnov E."/>
            <person name="Zhang P."/>
            <person name="Zhang Y."/>
            <person name="Zimin A.V."/>
            <person name="Baldwin J."/>
            <person name="Abdouelleil A."/>
            <person name="Abdulkadir J."/>
            <person name="Abebe A."/>
            <person name="Abera B."/>
            <person name="Abreu J."/>
            <person name="Acer S.C."/>
            <person name="Aftuck L."/>
            <person name="Alexander A."/>
            <person name="An P."/>
            <person name="Anderson E."/>
            <person name="Anderson S."/>
            <person name="Arachi H."/>
            <person name="Azer M."/>
            <person name="Bachantsang P."/>
            <person name="Barry A."/>
            <person name="Bayul T."/>
            <person name="Berlin A."/>
            <person name="Bessette D."/>
            <person name="Bloom T."/>
            <person name="Blye J."/>
            <person name="Boguslavskiy L."/>
            <person name="Bonnet C."/>
            <person name="Boukhgalter B."/>
            <person name="Bourzgui I."/>
            <person name="Brown A."/>
            <person name="Cahill P."/>
            <person name="Channer S."/>
            <person name="Cheshatsang Y."/>
            <person name="Chuda L."/>
            <person name="Citroen M."/>
            <person name="Collymore A."/>
            <person name="Cooke P."/>
            <person name="Costello M."/>
            <person name="D'Aco K."/>
            <person name="Daza R."/>
            <person name="De Haan G."/>
            <person name="DeGray S."/>
            <person name="DeMaso C."/>
            <person name="Dhargay N."/>
            <person name="Dooley K."/>
            <person name="Dooley E."/>
            <person name="Doricent M."/>
            <person name="Dorje P."/>
            <person name="Dorjee K."/>
            <person name="Dupes A."/>
            <person name="Elong R."/>
            <person name="Falk J."/>
            <person name="Farina A."/>
            <person name="Faro S."/>
            <person name="Ferguson D."/>
            <person name="Fisher S."/>
            <person name="Foley C.D."/>
            <person name="Franke A."/>
            <person name="Friedrich D."/>
            <person name="Gadbois L."/>
            <person name="Gearin G."/>
            <person name="Gearin C.R."/>
            <person name="Giannoukos G."/>
            <person name="Goode T."/>
            <person name="Graham J."/>
            <person name="Grandbois E."/>
            <person name="Grewal S."/>
            <person name="Gyaltsen K."/>
            <person name="Hafez N."/>
            <person name="Hagos B."/>
            <person name="Hall J."/>
            <person name="Henson C."/>
            <person name="Hollinger A."/>
            <person name="Honan T."/>
            <person name="Huard M.D."/>
            <person name="Hughes L."/>
            <person name="Hurhula B."/>
            <person name="Husby M.E."/>
            <person name="Kamat A."/>
            <person name="Kanga B."/>
            <person name="Kashin S."/>
            <person name="Khazanovich D."/>
            <person name="Kisner P."/>
            <person name="Lance K."/>
            <person name="Lara M."/>
            <person name="Lee W."/>
            <person name="Lennon N."/>
            <person name="Letendre F."/>
            <person name="LeVine R."/>
            <person name="Lipovsky A."/>
            <person name="Liu X."/>
            <person name="Liu J."/>
            <person name="Liu S."/>
            <person name="Lokyitsang T."/>
            <person name="Lokyitsang Y."/>
            <person name="Lubonja R."/>
            <person name="Lui A."/>
            <person name="MacDonald P."/>
            <person name="Magnisalis V."/>
            <person name="Maru K."/>
            <person name="Matthews C."/>
            <person name="McCusker W."/>
            <person name="McDonough S."/>
            <person name="Mehta T."/>
            <person name="Meldrim J."/>
            <person name="Meneus L."/>
            <person name="Mihai O."/>
            <person name="Mihalev A."/>
            <person name="Mihova T."/>
            <person name="Mittelman R."/>
            <person name="Mlenga V."/>
            <person name="Montmayeur A."/>
            <person name="Mulrain L."/>
            <person name="Navidi A."/>
            <person name="Naylor J."/>
            <person name="Negash T."/>
            <person name="Nguyen T."/>
            <person name="Nguyen N."/>
            <person name="Nicol R."/>
            <person name="Norbu C."/>
            <person name="Norbu N."/>
            <person name="Novod N."/>
            <person name="O'Neill B."/>
            <person name="Osman S."/>
            <person name="Markiewicz E."/>
            <person name="Oyono O.L."/>
            <person name="Patti C."/>
            <person name="Phunkhang P."/>
            <person name="Pierre F."/>
            <person name="Priest M."/>
            <person name="Raghuraman S."/>
            <person name="Rege F."/>
            <person name="Reyes R."/>
            <person name="Rise C."/>
            <person name="Rogov P."/>
            <person name="Ross K."/>
            <person name="Ryan E."/>
            <person name="Settipalli S."/>
            <person name="Shea T."/>
            <person name="Sherpa N."/>
            <person name="Shi L."/>
            <person name="Shih D."/>
            <person name="Sparrow T."/>
            <person name="Spaulding J."/>
            <person name="Stalker J."/>
            <person name="Stange-Thomann N."/>
            <person name="Stavropoulos S."/>
            <person name="Stone C."/>
            <person name="Strader C."/>
            <person name="Tesfaye S."/>
            <person name="Thomson T."/>
            <person name="Thoulutsang Y."/>
            <person name="Thoulutsang D."/>
            <person name="Topham K."/>
            <person name="Topping I."/>
            <person name="Tsamla T."/>
            <person name="Vassiliev H."/>
            <person name="Vo A."/>
            <person name="Wangchuk T."/>
            <person name="Wangdi T."/>
            <person name="Weiand M."/>
            <person name="Wilkinson J."/>
            <person name="Wilson A."/>
            <person name="Yadav S."/>
            <person name="Young G."/>
            <person name="Yu Q."/>
            <person name="Zembek L."/>
            <person name="Zhong D."/>
            <person name="Zimmer A."/>
            <person name="Zwirko Z."/>
            <person name="Jaffe D.B."/>
            <person name="Alvarez P."/>
            <person name="Brockman W."/>
            <person name="Butler J."/>
            <person name="Chin C."/>
            <person name="Gnerre S."/>
            <person name="Grabherr M."/>
            <person name="Kleber M."/>
            <person name="Mauceli E."/>
            <person name="MacCallum I."/>
        </authorList>
    </citation>
    <scope>NUCLEOTIDE SEQUENCE [LARGE SCALE GENOMIC DNA]</scope>
    <source>
        <strain evidence="2 3">TSC#14021-0224.01</strain>
    </source>
</reference>
<dbReference type="PhylomeDB" id="B3P9L9"/>
<proteinExistence type="predicted"/>
<sequence>MKPKTEKNLQTSIWINKKFESSLLSSSKPVQSGWGDFLAVAEPQVPAKPSRKRKMAAMCSRLSGSDRATEELARQFASMTVKPENAVASNANEPYFASNLKYYPHLIQPTRVGHYQTYAEIKELWLKGNYSQLGTPIPPMARPGRDNSMQHDVPDEPPKPAPNRRYSVNRRKPTQRHPKVQHPMPMQMQHVQSLKEESGSNKPTTATSKGAIPKQPKFFLTYTISED</sequence>
<accession>B3P9L9</accession>
<protein>
    <submittedName>
        <fullName evidence="2">Uncharacterized protein</fullName>
    </submittedName>
</protein>
<feature type="compositionally biased region" description="Basic and acidic residues" evidence="1">
    <location>
        <begin position="143"/>
        <end position="158"/>
    </location>
</feature>
<feature type="compositionally biased region" description="Basic residues" evidence="1">
    <location>
        <begin position="167"/>
        <end position="180"/>
    </location>
</feature>
<name>B3P9L9_DROER</name>
<dbReference type="EMBL" id="CH954183">
    <property type="protein sequence ID" value="EDV45515.1"/>
    <property type="molecule type" value="Genomic_DNA"/>
</dbReference>
<evidence type="ECO:0000313" key="3">
    <source>
        <dbReference type="Proteomes" id="UP000008711"/>
    </source>
</evidence>